<dbReference type="InterPro" id="IPR002737">
    <property type="entry name" value="MEMO1_fam"/>
</dbReference>
<keyword evidence="3" id="KW-1185">Reference proteome</keyword>
<dbReference type="PANTHER" id="PTHR11060">
    <property type="entry name" value="PROTEIN MEMO1"/>
    <property type="match status" value="1"/>
</dbReference>
<evidence type="ECO:0000313" key="3">
    <source>
        <dbReference type="Proteomes" id="UP000008743"/>
    </source>
</evidence>
<accession>A0A0D2U8X1</accession>
<dbReference type="OMA" id="EQEAQYG"/>
<dbReference type="Pfam" id="PF01875">
    <property type="entry name" value="Memo"/>
    <property type="match status" value="1"/>
</dbReference>
<dbReference type="InParanoid" id="A0A0D2U8X1"/>
<dbReference type="STRING" id="595528.A0A0D2U8X1"/>
<sequence length="300" mass="32824">MSSIVREASHAGSWYDEGGARLESQLDGWLAAANSDADSNHTPARAIIAPHAGYSYSGPTAAFAYKQIIPDNVQRVFILGPSHHVYLKGCALSRCTEYATPLGNLKLDAAIIAELNATQSFEFMTKSVDEEEHSIEMHLPYIRKVFNKNANATIVPILVGALATEKEAVYGKILAPYLANPANIFVVSSDFCHWGSRFNYTYTTSSQVPIHESINILDHQGMALIERLDCDGFAAYLKSTKNTICGRHPIGVLLQAIRAVRTTDTAFQPNLKFVKYAQSSACKTQRDSSVSYASASLRVD</sequence>
<protein>
    <submittedName>
        <fullName evidence="2">Cell motility mediator</fullName>
    </submittedName>
</protein>
<dbReference type="OrthoDB" id="417112at2759"/>
<dbReference type="HAMAP" id="MF_00055">
    <property type="entry name" value="MEMO1"/>
    <property type="match status" value="1"/>
</dbReference>
<proteinExistence type="inferred from homology"/>
<organism evidence="2 3">
    <name type="scientific">Capsaspora owczarzaki (strain ATCC 30864)</name>
    <dbReference type="NCBI Taxonomy" id="595528"/>
    <lineage>
        <taxon>Eukaryota</taxon>
        <taxon>Filasterea</taxon>
        <taxon>Capsaspora</taxon>
    </lineage>
</organism>
<evidence type="ECO:0000313" key="2">
    <source>
        <dbReference type="EMBL" id="KJE91516.1"/>
    </source>
</evidence>
<name>A0A0D2U8X1_CAPO3</name>
<dbReference type="Gene3D" id="3.40.830.10">
    <property type="entry name" value="LigB-like"/>
    <property type="match status" value="1"/>
</dbReference>
<reference evidence="3" key="1">
    <citation type="submission" date="2011-02" db="EMBL/GenBank/DDBJ databases">
        <title>The Genome Sequence of Capsaspora owczarzaki ATCC 30864.</title>
        <authorList>
            <person name="Russ C."/>
            <person name="Cuomo C."/>
            <person name="Burger G."/>
            <person name="Gray M.W."/>
            <person name="Holland P.W.H."/>
            <person name="King N."/>
            <person name="Lang F.B.F."/>
            <person name="Roger A.J."/>
            <person name="Ruiz-Trillo I."/>
            <person name="Young S.K."/>
            <person name="Zeng Q."/>
            <person name="Gargeya S."/>
            <person name="Alvarado L."/>
            <person name="Berlin A."/>
            <person name="Chapman S.B."/>
            <person name="Chen Z."/>
            <person name="Freedman E."/>
            <person name="Gellesch M."/>
            <person name="Goldberg J."/>
            <person name="Griggs A."/>
            <person name="Gujja S."/>
            <person name="Heilman E."/>
            <person name="Heiman D."/>
            <person name="Howarth C."/>
            <person name="Mehta T."/>
            <person name="Neiman D."/>
            <person name="Pearson M."/>
            <person name="Roberts A."/>
            <person name="Saif S."/>
            <person name="Shea T."/>
            <person name="Shenoy N."/>
            <person name="Sisk P."/>
            <person name="Stolte C."/>
            <person name="Sykes S."/>
            <person name="White J."/>
            <person name="Yandava C."/>
            <person name="Haas B."/>
            <person name="Nusbaum C."/>
            <person name="Birren B."/>
        </authorList>
    </citation>
    <scope>NUCLEOTIDE SEQUENCE</scope>
    <source>
        <strain evidence="3">ATCC 30864</strain>
    </source>
</reference>
<dbReference type="Proteomes" id="UP000008743">
    <property type="component" value="Unassembled WGS sequence"/>
</dbReference>
<dbReference type="AlphaFoldDB" id="A0A0D2U8X1"/>
<dbReference type="EMBL" id="KE346362">
    <property type="protein sequence ID" value="KJE91516.1"/>
    <property type="molecule type" value="Genomic_DNA"/>
</dbReference>
<dbReference type="RefSeq" id="XP_004349394.1">
    <property type="nucleotide sequence ID" value="XM_004349344.2"/>
</dbReference>
<dbReference type="CDD" id="cd07361">
    <property type="entry name" value="MEMO_like"/>
    <property type="match status" value="1"/>
</dbReference>
<dbReference type="NCBIfam" id="TIGR04336">
    <property type="entry name" value="AmmeMemoSam_B"/>
    <property type="match status" value="1"/>
</dbReference>
<dbReference type="FunCoup" id="A0A0D2U8X1">
    <property type="interactions" value="214"/>
</dbReference>
<dbReference type="eggNOG" id="KOG3086">
    <property type="taxonomic scope" value="Eukaryota"/>
</dbReference>
<gene>
    <name evidence="2" type="ORF">CAOG_002644</name>
</gene>
<dbReference type="PhylomeDB" id="A0A0D2U8X1"/>
<dbReference type="PANTHER" id="PTHR11060:SF0">
    <property type="entry name" value="PROTEIN MEMO1"/>
    <property type="match status" value="1"/>
</dbReference>
<evidence type="ECO:0000256" key="1">
    <source>
        <dbReference type="ARBA" id="ARBA00006315"/>
    </source>
</evidence>
<comment type="similarity">
    <text evidence="1">Belongs to the MEMO1 family.</text>
</comment>